<dbReference type="RefSeq" id="WP_369311733.1">
    <property type="nucleotide sequence ID" value="NZ_JBEHZE010000001.1"/>
</dbReference>
<dbReference type="Proteomes" id="UP001560685">
    <property type="component" value="Unassembled WGS sequence"/>
</dbReference>
<keyword evidence="4" id="KW-1185">Reference proteome</keyword>
<keyword evidence="1 2" id="KW-0732">Signal</keyword>
<reference evidence="3 4" key="1">
    <citation type="submission" date="2024-05" db="EMBL/GenBank/DDBJ databases">
        <title>Three bacterial strains, DH-69, EH-24, and ECK-19 isolated from coastal sediments.</title>
        <authorList>
            <person name="Ye Y.-Q."/>
            <person name="Du Z.-J."/>
        </authorList>
    </citation>
    <scope>NUCLEOTIDE SEQUENCE [LARGE SCALE GENOMIC DNA]</scope>
    <source>
        <strain evidence="3 4">ECK-19</strain>
    </source>
</reference>
<evidence type="ECO:0000256" key="2">
    <source>
        <dbReference type="SAM" id="SignalP"/>
    </source>
</evidence>
<proteinExistence type="predicted"/>
<feature type="chain" id="PRO_5045375549" evidence="2">
    <location>
        <begin position="23"/>
        <end position="374"/>
    </location>
</feature>
<gene>
    <name evidence="3" type="ORF">ABFZ84_00635</name>
</gene>
<comment type="caution">
    <text evidence="3">The sequence shown here is derived from an EMBL/GenBank/DDBJ whole genome shotgun (WGS) entry which is preliminary data.</text>
</comment>
<accession>A0ABV3Z0F5</accession>
<organism evidence="3 4">
    <name type="scientific">Hyphococcus lacteus</name>
    <dbReference type="NCBI Taxonomy" id="3143536"/>
    <lineage>
        <taxon>Bacteria</taxon>
        <taxon>Pseudomonadati</taxon>
        <taxon>Pseudomonadota</taxon>
        <taxon>Alphaproteobacteria</taxon>
        <taxon>Parvularculales</taxon>
        <taxon>Parvularculaceae</taxon>
        <taxon>Hyphococcus</taxon>
    </lineage>
</organism>
<dbReference type="Pfam" id="PF13517">
    <property type="entry name" value="FG-GAP_3"/>
    <property type="match status" value="3"/>
</dbReference>
<dbReference type="EMBL" id="JBEHZE010000001">
    <property type="protein sequence ID" value="MEX6632043.1"/>
    <property type="molecule type" value="Genomic_DNA"/>
</dbReference>
<protein>
    <submittedName>
        <fullName evidence="3">VCBS repeat-containing protein</fullName>
    </submittedName>
</protein>
<sequence>MRGKMLLSYLLATLSVSGVVFAQDRALSFNQHPFLTFDIAEHLTADVTLADLDGDGDLDVLTANGRHWAEQDFVFLNAGSGRMLEARPIGEQIGASYTIQAGDLDKDGDLDAIVVRDNLTALVFENDGHAIFSLIGEIAKSAGPTRSARLLDVDGDSNLDLVMVTRRGTDRLYIGDGEGGFGLPADLPGDGYGSTGVDVGDFDADGDYDLLIARRDGAASVLLNNQGSGDFHAIALPASEGDHRKAVFADMNGDERVDIILTGTTGVHLLYEQSEEEEFTEPKLFGRTGDNVQAVAAVDIDADGDIDLVAGADGNNLLYFNDGSGVFQRETLPNSADTYGVAVGDMNGDGAIDFVFANSGTANDVVLTRLRGAN</sequence>
<dbReference type="PANTHER" id="PTHR46580">
    <property type="entry name" value="SENSOR KINASE-RELATED"/>
    <property type="match status" value="1"/>
</dbReference>
<dbReference type="InterPro" id="IPR028994">
    <property type="entry name" value="Integrin_alpha_N"/>
</dbReference>
<name>A0ABV3Z0F5_9PROT</name>
<evidence type="ECO:0000313" key="3">
    <source>
        <dbReference type="EMBL" id="MEX6632043.1"/>
    </source>
</evidence>
<dbReference type="Gene3D" id="2.130.10.130">
    <property type="entry name" value="Integrin alpha, N-terminal"/>
    <property type="match status" value="2"/>
</dbReference>
<dbReference type="InterPro" id="IPR013517">
    <property type="entry name" value="FG-GAP"/>
</dbReference>
<evidence type="ECO:0000313" key="4">
    <source>
        <dbReference type="Proteomes" id="UP001560685"/>
    </source>
</evidence>
<feature type="signal peptide" evidence="2">
    <location>
        <begin position="1"/>
        <end position="22"/>
    </location>
</feature>
<dbReference type="SUPFAM" id="SSF69318">
    <property type="entry name" value="Integrin alpha N-terminal domain"/>
    <property type="match status" value="1"/>
</dbReference>
<evidence type="ECO:0000256" key="1">
    <source>
        <dbReference type="ARBA" id="ARBA00022729"/>
    </source>
</evidence>
<dbReference type="PANTHER" id="PTHR46580:SF4">
    <property type="entry name" value="ATP_GTP-BINDING PROTEIN"/>
    <property type="match status" value="1"/>
</dbReference>